<keyword evidence="6 7" id="KW-0472">Membrane</keyword>
<proteinExistence type="inferred from homology"/>
<evidence type="ECO:0000256" key="3">
    <source>
        <dbReference type="ARBA" id="ARBA00022475"/>
    </source>
</evidence>
<name>F4L2C6_HALH1</name>
<dbReference type="KEGG" id="hhy:Halhy_5053"/>
<dbReference type="InterPro" id="IPR011014">
    <property type="entry name" value="MscS_channel_TM-2"/>
</dbReference>
<dbReference type="HOGENOM" id="CLU_037945_3_1_10"/>
<evidence type="ECO:0000259" key="9">
    <source>
        <dbReference type="Pfam" id="PF21082"/>
    </source>
</evidence>
<evidence type="ECO:0000256" key="4">
    <source>
        <dbReference type="ARBA" id="ARBA00022692"/>
    </source>
</evidence>
<accession>F4L2C6</accession>
<evidence type="ECO:0000259" key="8">
    <source>
        <dbReference type="Pfam" id="PF00924"/>
    </source>
</evidence>
<evidence type="ECO:0000256" key="7">
    <source>
        <dbReference type="SAM" id="Phobius"/>
    </source>
</evidence>
<sequence length="284" mass="31553">MNEFLSAHIGTVGAFVGILLGTSIVAYIMDGVSKRFIEKATKLIKGDPIHYHFLRHFLSGVIYVIGISWAISAVPSLKAIATSLLGAAGILAIAIGLASQNALSNIVSGIFIVIFKPFSINDRLRIRDNTLSGVVEDITLRHTVIRDFENRRIIIPNSVINQEIIINADFGDDKICTWFEIAVDTNTNIDLAKDILCEEALKHPLRVDNRKHEEIVNGKSEITVKVLRVNEYGIRLRAWIWAKDSADAFNISCDMYESVKKRFDEVGISIPQVPKLKVPGTEEL</sequence>
<dbReference type="InterPro" id="IPR006685">
    <property type="entry name" value="MscS_channel_2nd"/>
</dbReference>
<dbReference type="SUPFAM" id="SSF82689">
    <property type="entry name" value="Mechanosensitive channel protein MscS (YggB), C-terminal domain"/>
    <property type="match status" value="1"/>
</dbReference>
<dbReference type="Pfam" id="PF21082">
    <property type="entry name" value="MS_channel_3rd"/>
    <property type="match status" value="1"/>
</dbReference>
<dbReference type="Gene3D" id="3.30.70.100">
    <property type="match status" value="1"/>
</dbReference>
<protein>
    <submittedName>
        <fullName evidence="10">MscS Mechanosensitive ion channel</fullName>
    </submittedName>
</protein>
<evidence type="ECO:0000256" key="2">
    <source>
        <dbReference type="ARBA" id="ARBA00008017"/>
    </source>
</evidence>
<evidence type="ECO:0000256" key="5">
    <source>
        <dbReference type="ARBA" id="ARBA00022989"/>
    </source>
</evidence>
<keyword evidence="4 7" id="KW-0812">Transmembrane</keyword>
<dbReference type="AlphaFoldDB" id="F4L2C6"/>
<evidence type="ECO:0000313" key="11">
    <source>
        <dbReference type="Proteomes" id="UP000008461"/>
    </source>
</evidence>
<dbReference type="OrthoDB" id="9809206at2"/>
<organism evidence="10 11">
    <name type="scientific">Haliscomenobacter hydrossis (strain ATCC 27775 / DSM 1100 / LMG 10767 / O)</name>
    <dbReference type="NCBI Taxonomy" id="760192"/>
    <lineage>
        <taxon>Bacteria</taxon>
        <taxon>Pseudomonadati</taxon>
        <taxon>Bacteroidota</taxon>
        <taxon>Saprospiria</taxon>
        <taxon>Saprospirales</taxon>
        <taxon>Haliscomenobacteraceae</taxon>
        <taxon>Haliscomenobacter</taxon>
    </lineage>
</organism>
<dbReference type="PANTHER" id="PTHR30221:SF1">
    <property type="entry name" value="SMALL-CONDUCTANCE MECHANOSENSITIVE CHANNEL"/>
    <property type="match status" value="1"/>
</dbReference>
<dbReference type="GO" id="GO:0008381">
    <property type="term" value="F:mechanosensitive monoatomic ion channel activity"/>
    <property type="evidence" value="ECO:0007669"/>
    <property type="project" value="InterPro"/>
</dbReference>
<dbReference type="PANTHER" id="PTHR30221">
    <property type="entry name" value="SMALL-CONDUCTANCE MECHANOSENSITIVE CHANNEL"/>
    <property type="match status" value="1"/>
</dbReference>
<dbReference type="eggNOG" id="COG0668">
    <property type="taxonomic scope" value="Bacteria"/>
</dbReference>
<evidence type="ECO:0000256" key="6">
    <source>
        <dbReference type="ARBA" id="ARBA00023136"/>
    </source>
</evidence>
<dbReference type="InterPro" id="IPR049278">
    <property type="entry name" value="MS_channel_C"/>
</dbReference>
<dbReference type="InterPro" id="IPR011066">
    <property type="entry name" value="MscS_channel_C_sf"/>
</dbReference>
<keyword evidence="3" id="KW-1003">Cell membrane</keyword>
<dbReference type="GO" id="GO:0005886">
    <property type="term" value="C:plasma membrane"/>
    <property type="evidence" value="ECO:0007669"/>
    <property type="project" value="UniProtKB-SubCell"/>
</dbReference>
<evidence type="ECO:0000256" key="1">
    <source>
        <dbReference type="ARBA" id="ARBA00004651"/>
    </source>
</evidence>
<evidence type="ECO:0000313" key="10">
    <source>
        <dbReference type="EMBL" id="AEE52879.1"/>
    </source>
</evidence>
<comment type="similarity">
    <text evidence="2">Belongs to the MscS (TC 1.A.23) family.</text>
</comment>
<dbReference type="SUPFAM" id="SSF82861">
    <property type="entry name" value="Mechanosensitive channel protein MscS (YggB), transmembrane region"/>
    <property type="match status" value="1"/>
</dbReference>
<feature type="domain" description="Mechanosensitive ion channel MscS C-terminal" evidence="9">
    <location>
        <begin position="179"/>
        <end position="270"/>
    </location>
</feature>
<feature type="domain" description="Mechanosensitive ion channel MscS" evidence="8">
    <location>
        <begin position="102"/>
        <end position="168"/>
    </location>
</feature>
<reference key="2">
    <citation type="submission" date="2011-04" db="EMBL/GenBank/DDBJ databases">
        <title>Complete sequence of chromosome of Haliscomenobacter hydrossis DSM 1100.</title>
        <authorList>
            <consortium name="US DOE Joint Genome Institute (JGI-PGF)"/>
            <person name="Lucas S."/>
            <person name="Han J."/>
            <person name="Lapidus A."/>
            <person name="Bruce D."/>
            <person name="Goodwin L."/>
            <person name="Pitluck S."/>
            <person name="Peters L."/>
            <person name="Kyrpides N."/>
            <person name="Mavromatis K."/>
            <person name="Ivanova N."/>
            <person name="Ovchinnikova G."/>
            <person name="Pagani I."/>
            <person name="Daligault H."/>
            <person name="Detter J.C."/>
            <person name="Han C."/>
            <person name="Land M."/>
            <person name="Hauser L."/>
            <person name="Markowitz V."/>
            <person name="Cheng J.-F."/>
            <person name="Hugenholtz P."/>
            <person name="Woyke T."/>
            <person name="Wu D."/>
            <person name="Verbarg S."/>
            <person name="Frueling A."/>
            <person name="Brambilla E."/>
            <person name="Klenk H.-P."/>
            <person name="Eisen J.A."/>
        </authorList>
    </citation>
    <scope>NUCLEOTIDE SEQUENCE</scope>
    <source>
        <strain>DSM 1100</strain>
    </source>
</reference>
<dbReference type="STRING" id="760192.Halhy_5053"/>
<dbReference type="InterPro" id="IPR023408">
    <property type="entry name" value="MscS_beta-dom_sf"/>
</dbReference>
<dbReference type="RefSeq" id="WP_013767414.1">
    <property type="nucleotide sequence ID" value="NC_015510.1"/>
</dbReference>
<dbReference type="Gene3D" id="2.30.30.60">
    <property type="match status" value="1"/>
</dbReference>
<dbReference type="Proteomes" id="UP000008461">
    <property type="component" value="Chromosome"/>
</dbReference>
<dbReference type="Gene3D" id="1.10.287.1260">
    <property type="match status" value="1"/>
</dbReference>
<keyword evidence="5 7" id="KW-1133">Transmembrane helix</keyword>
<feature type="transmembrane region" description="Helical" evidence="7">
    <location>
        <begin position="84"/>
        <end position="115"/>
    </location>
</feature>
<dbReference type="EMBL" id="CP002691">
    <property type="protein sequence ID" value="AEE52879.1"/>
    <property type="molecule type" value="Genomic_DNA"/>
</dbReference>
<feature type="transmembrane region" description="Helical" evidence="7">
    <location>
        <begin position="53"/>
        <end position="72"/>
    </location>
</feature>
<dbReference type="SUPFAM" id="SSF50182">
    <property type="entry name" value="Sm-like ribonucleoproteins"/>
    <property type="match status" value="1"/>
</dbReference>
<keyword evidence="11" id="KW-1185">Reference proteome</keyword>
<comment type="subcellular location">
    <subcellularLocation>
        <location evidence="1">Cell membrane</location>
        <topology evidence="1">Multi-pass membrane protein</topology>
    </subcellularLocation>
</comment>
<dbReference type="Pfam" id="PF00924">
    <property type="entry name" value="MS_channel_2nd"/>
    <property type="match status" value="1"/>
</dbReference>
<reference evidence="10 11" key="1">
    <citation type="journal article" date="2011" name="Stand. Genomic Sci.">
        <title>Complete genome sequence of Haliscomenobacter hydrossis type strain (O).</title>
        <authorList>
            <consortium name="US DOE Joint Genome Institute (JGI-PGF)"/>
            <person name="Daligault H."/>
            <person name="Lapidus A."/>
            <person name="Zeytun A."/>
            <person name="Nolan M."/>
            <person name="Lucas S."/>
            <person name="Del Rio T.G."/>
            <person name="Tice H."/>
            <person name="Cheng J.F."/>
            <person name="Tapia R."/>
            <person name="Han C."/>
            <person name="Goodwin L."/>
            <person name="Pitluck S."/>
            <person name="Liolios K."/>
            <person name="Pagani I."/>
            <person name="Ivanova N."/>
            <person name="Huntemann M."/>
            <person name="Mavromatis K."/>
            <person name="Mikhailova N."/>
            <person name="Pati A."/>
            <person name="Chen A."/>
            <person name="Palaniappan K."/>
            <person name="Land M."/>
            <person name="Hauser L."/>
            <person name="Brambilla E.M."/>
            <person name="Rohde M."/>
            <person name="Verbarg S."/>
            <person name="Goker M."/>
            <person name="Bristow J."/>
            <person name="Eisen J.A."/>
            <person name="Markowitz V."/>
            <person name="Hugenholtz P."/>
            <person name="Kyrpides N.C."/>
            <person name="Klenk H.P."/>
            <person name="Woyke T."/>
        </authorList>
    </citation>
    <scope>NUCLEOTIDE SEQUENCE [LARGE SCALE GENOMIC DNA]</scope>
    <source>
        <strain evidence="11">ATCC 27775 / DSM 1100 / LMG 10767 / O</strain>
    </source>
</reference>
<dbReference type="InterPro" id="IPR045275">
    <property type="entry name" value="MscS_archaea/bacteria_type"/>
</dbReference>
<gene>
    <name evidence="10" type="ordered locus">Halhy_5053</name>
</gene>
<feature type="transmembrane region" description="Helical" evidence="7">
    <location>
        <begin position="12"/>
        <end position="32"/>
    </location>
</feature>
<dbReference type="InterPro" id="IPR010920">
    <property type="entry name" value="LSM_dom_sf"/>
</dbReference>